<proteinExistence type="predicted"/>
<organism evidence="1">
    <name type="scientific">Ixodes ricinus</name>
    <name type="common">Common tick</name>
    <name type="synonym">Acarus ricinus</name>
    <dbReference type="NCBI Taxonomy" id="34613"/>
    <lineage>
        <taxon>Eukaryota</taxon>
        <taxon>Metazoa</taxon>
        <taxon>Ecdysozoa</taxon>
        <taxon>Arthropoda</taxon>
        <taxon>Chelicerata</taxon>
        <taxon>Arachnida</taxon>
        <taxon>Acari</taxon>
        <taxon>Parasitiformes</taxon>
        <taxon>Ixodida</taxon>
        <taxon>Ixodoidea</taxon>
        <taxon>Ixodidae</taxon>
        <taxon>Ixodinae</taxon>
        <taxon>Ixodes</taxon>
    </lineage>
</organism>
<evidence type="ECO:0000313" key="1">
    <source>
        <dbReference type="EMBL" id="MXU84575.1"/>
    </source>
</evidence>
<accession>A0A6B0U7Q6</accession>
<dbReference type="EMBL" id="GIFC01002492">
    <property type="protein sequence ID" value="MXU84575.1"/>
    <property type="molecule type" value="Transcribed_RNA"/>
</dbReference>
<dbReference type="AlphaFoldDB" id="A0A6B0U7Q6"/>
<sequence length="81" mass="9224">MTACVSCCSWFARCASCRHFMALPLREADNLVPSWITTVCVFICKHFNQRTGVFGTSDFYFSRDHDAFSMSYASRGGCRNF</sequence>
<protein>
    <submittedName>
        <fullName evidence="1">Putative secreted protein</fullName>
    </submittedName>
</protein>
<reference evidence="1" key="1">
    <citation type="submission" date="2019-12" db="EMBL/GenBank/DDBJ databases">
        <title>An insight into the sialome of adult female Ixodes ricinus ticks feeding for 6 days.</title>
        <authorList>
            <person name="Perner J."/>
            <person name="Ribeiro J.M.C."/>
        </authorList>
    </citation>
    <scope>NUCLEOTIDE SEQUENCE</scope>
    <source>
        <strain evidence="1">Semi-engorged</strain>
        <tissue evidence="1">Salivary glands</tissue>
    </source>
</reference>
<name>A0A6B0U7Q6_IXORI</name>